<comment type="caution">
    <text evidence="10">The sequence shown here is derived from an EMBL/GenBank/DDBJ whole genome shotgun (WGS) entry which is preliminary data.</text>
</comment>
<keyword evidence="5 8" id="KW-0812">Transmembrane</keyword>
<dbReference type="Gene3D" id="3.30.700.10">
    <property type="entry name" value="Glycoprotein, Type 4 Pilin"/>
    <property type="match status" value="1"/>
</dbReference>
<comment type="subcellular location">
    <subcellularLocation>
        <location evidence="1">Cell inner membrane</location>
        <topology evidence="1">Single-pass membrane protein</topology>
    </subcellularLocation>
</comment>
<dbReference type="InterPro" id="IPR045584">
    <property type="entry name" value="Pilin-like"/>
</dbReference>
<feature type="transmembrane region" description="Helical" evidence="8">
    <location>
        <begin position="6"/>
        <end position="27"/>
    </location>
</feature>
<name>A0A162MH34_9FIRM</name>
<evidence type="ECO:0000256" key="5">
    <source>
        <dbReference type="ARBA" id="ARBA00022692"/>
    </source>
</evidence>
<dbReference type="GO" id="GO:0030420">
    <property type="term" value="P:establishment of competence for transformation"/>
    <property type="evidence" value="ECO:0007669"/>
    <property type="project" value="InterPro"/>
</dbReference>
<dbReference type="GO" id="GO:0005886">
    <property type="term" value="C:plasma membrane"/>
    <property type="evidence" value="ECO:0007669"/>
    <property type="project" value="UniProtKB-SubCell"/>
</dbReference>
<accession>A0A162MH34</accession>
<evidence type="ECO:0000259" key="9">
    <source>
        <dbReference type="Pfam" id="PF12019"/>
    </source>
</evidence>
<reference evidence="10 11" key="1">
    <citation type="submission" date="2015-12" db="EMBL/GenBank/DDBJ databases">
        <title>Draft genome of Thermovenabulum gondwanense isolated from a red thermophilic microbial mat colonisisng an outflow channel of a bore well.</title>
        <authorList>
            <person name="Patel B.K."/>
        </authorList>
    </citation>
    <scope>NUCLEOTIDE SEQUENCE [LARGE SCALE GENOMIC DNA]</scope>
    <source>
        <strain evidence="10 11">R270</strain>
    </source>
</reference>
<evidence type="ECO:0000256" key="8">
    <source>
        <dbReference type="SAM" id="Phobius"/>
    </source>
</evidence>
<dbReference type="GO" id="GO:0015627">
    <property type="term" value="C:type II protein secretion system complex"/>
    <property type="evidence" value="ECO:0007669"/>
    <property type="project" value="InterPro"/>
</dbReference>
<sequence>MNKNSGFTLIELLIIIAIFAIITTLALPRFESTLENFKLNLAGQQVARHIALAREKALSEGVTVRLIFDLHSKDNYQILVSIQGSKFVLPPGVKFSYTNFPGNTLEFYPSGVPSQGGTVAISGKYKTYYVIVTPVTARVRIGDSPPVY</sequence>
<evidence type="ECO:0000256" key="3">
    <source>
        <dbReference type="ARBA" id="ARBA00022481"/>
    </source>
</evidence>
<evidence type="ECO:0000313" key="10">
    <source>
        <dbReference type="EMBL" id="KYO65837.1"/>
    </source>
</evidence>
<evidence type="ECO:0000256" key="1">
    <source>
        <dbReference type="ARBA" id="ARBA00004377"/>
    </source>
</evidence>
<dbReference type="GO" id="GO:0015628">
    <property type="term" value="P:protein secretion by the type II secretion system"/>
    <property type="evidence" value="ECO:0007669"/>
    <property type="project" value="InterPro"/>
</dbReference>
<dbReference type="PROSITE" id="PS00409">
    <property type="entry name" value="PROKAR_NTER_METHYL"/>
    <property type="match status" value="1"/>
</dbReference>
<evidence type="ECO:0000256" key="6">
    <source>
        <dbReference type="ARBA" id="ARBA00022989"/>
    </source>
</evidence>
<keyword evidence="4" id="KW-0997">Cell inner membrane</keyword>
<dbReference type="STRING" id="520767.ATZ99_14750"/>
<dbReference type="Proteomes" id="UP000075737">
    <property type="component" value="Unassembled WGS sequence"/>
</dbReference>
<protein>
    <recommendedName>
        <fullName evidence="9">General secretion pathway GspH domain-containing protein</fullName>
    </recommendedName>
</protein>
<organism evidence="10 11">
    <name type="scientific">Thermovenabulum gondwanense</name>
    <dbReference type="NCBI Taxonomy" id="520767"/>
    <lineage>
        <taxon>Bacteria</taxon>
        <taxon>Bacillati</taxon>
        <taxon>Bacillota</taxon>
        <taxon>Clostridia</taxon>
        <taxon>Thermosediminibacterales</taxon>
        <taxon>Thermosediminibacteraceae</taxon>
        <taxon>Thermovenabulum</taxon>
    </lineage>
</organism>
<dbReference type="EMBL" id="LOHZ01000032">
    <property type="protein sequence ID" value="KYO65837.1"/>
    <property type="molecule type" value="Genomic_DNA"/>
</dbReference>
<dbReference type="InterPro" id="IPR016785">
    <property type="entry name" value="ComGD"/>
</dbReference>
<dbReference type="InterPro" id="IPR022346">
    <property type="entry name" value="T2SS_GspH"/>
</dbReference>
<proteinExistence type="predicted"/>
<dbReference type="AlphaFoldDB" id="A0A162MH34"/>
<dbReference type="PIRSF" id="PIRSF021292">
    <property type="entry name" value="Competence_ComGD"/>
    <property type="match status" value="1"/>
</dbReference>
<keyword evidence="6 8" id="KW-1133">Transmembrane helix</keyword>
<evidence type="ECO:0000256" key="2">
    <source>
        <dbReference type="ARBA" id="ARBA00022475"/>
    </source>
</evidence>
<dbReference type="SUPFAM" id="SSF54523">
    <property type="entry name" value="Pili subunits"/>
    <property type="match status" value="1"/>
</dbReference>
<dbReference type="NCBIfam" id="TIGR02532">
    <property type="entry name" value="IV_pilin_GFxxxE"/>
    <property type="match status" value="1"/>
</dbReference>
<keyword evidence="2" id="KW-1003">Cell membrane</keyword>
<dbReference type="RefSeq" id="WP_068748594.1">
    <property type="nucleotide sequence ID" value="NZ_LOHZ01000032.1"/>
</dbReference>
<dbReference type="OrthoDB" id="1808878at2"/>
<keyword evidence="3" id="KW-0488">Methylation</keyword>
<keyword evidence="7 8" id="KW-0472">Membrane</keyword>
<keyword evidence="11" id="KW-1185">Reference proteome</keyword>
<evidence type="ECO:0000256" key="4">
    <source>
        <dbReference type="ARBA" id="ARBA00022519"/>
    </source>
</evidence>
<dbReference type="InterPro" id="IPR012902">
    <property type="entry name" value="N_methyl_site"/>
</dbReference>
<dbReference type="Pfam" id="PF07963">
    <property type="entry name" value="N_methyl"/>
    <property type="match status" value="1"/>
</dbReference>
<feature type="domain" description="General secretion pathway GspH" evidence="9">
    <location>
        <begin position="42"/>
        <end position="134"/>
    </location>
</feature>
<evidence type="ECO:0000313" key="11">
    <source>
        <dbReference type="Proteomes" id="UP000075737"/>
    </source>
</evidence>
<evidence type="ECO:0000256" key="7">
    <source>
        <dbReference type="ARBA" id="ARBA00023136"/>
    </source>
</evidence>
<gene>
    <name evidence="10" type="ORF">ATZ99_14750</name>
</gene>
<dbReference type="Pfam" id="PF12019">
    <property type="entry name" value="GspH"/>
    <property type="match status" value="1"/>
</dbReference>